<evidence type="ECO:0000259" key="2">
    <source>
        <dbReference type="Pfam" id="PF13963"/>
    </source>
</evidence>
<feature type="domain" description="DUF4216" evidence="1">
    <location>
        <begin position="128"/>
        <end position="185"/>
    </location>
</feature>
<keyword evidence="4" id="KW-1185">Reference proteome</keyword>
<dbReference type="InterPro" id="IPR025312">
    <property type="entry name" value="DUF4216"/>
</dbReference>
<evidence type="ECO:0000313" key="4">
    <source>
        <dbReference type="Proteomes" id="UP001234989"/>
    </source>
</evidence>
<feature type="domain" description="Transposase-associated" evidence="2">
    <location>
        <begin position="2"/>
        <end position="72"/>
    </location>
</feature>
<gene>
    <name evidence="3" type="ORF">MTR67_052131</name>
</gene>
<dbReference type="Pfam" id="PF13952">
    <property type="entry name" value="DUF4216"/>
    <property type="match status" value="1"/>
</dbReference>
<evidence type="ECO:0000313" key="3">
    <source>
        <dbReference type="EMBL" id="WMV58746.1"/>
    </source>
</evidence>
<dbReference type="Pfam" id="PF13963">
    <property type="entry name" value="Transpos_assoc"/>
    <property type="match status" value="1"/>
</dbReference>
<dbReference type="Proteomes" id="UP001234989">
    <property type="component" value="Chromosome 12"/>
</dbReference>
<evidence type="ECO:0008006" key="5">
    <source>
        <dbReference type="Google" id="ProtNLM"/>
    </source>
</evidence>
<dbReference type="AlphaFoldDB" id="A0AAF0V8K3"/>
<accession>A0AAF0V8K3</accession>
<dbReference type="PANTHER" id="PTHR48258">
    <property type="entry name" value="DUF4218 DOMAIN-CONTAINING PROTEIN-RELATED"/>
    <property type="match status" value="1"/>
</dbReference>
<protein>
    <recommendedName>
        <fullName evidence="5">Transposase-associated domain-containing protein</fullName>
    </recommendedName>
</protein>
<reference evidence="3" key="1">
    <citation type="submission" date="2023-08" db="EMBL/GenBank/DDBJ databases">
        <title>A de novo genome assembly of Solanum verrucosum Schlechtendal, a Mexican diploid species geographically isolated from the other diploid A-genome species in potato relatives.</title>
        <authorList>
            <person name="Hosaka K."/>
        </authorList>
    </citation>
    <scope>NUCLEOTIDE SEQUENCE</scope>
    <source>
        <tissue evidence="3">Young leaves</tissue>
    </source>
</reference>
<organism evidence="3 4">
    <name type="scientific">Solanum verrucosum</name>
    <dbReference type="NCBI Taxonomy" id="315347"/>
    <lineage>
        <taxon>Eukaryota</taxon>
        <taxon>Viridiplantae</taxon>
        <taxon>Streptophyta</taxon>
        <taxon>Embryophyta</taxon>
        <taxon>Tracheophyta</taxon>
        <taxon>Spermatophyta</taxon>
        <taxon>Magnoliopsida</taxon>
        <taxon>eudicotyledons</taxon>
        <taxon>Gunneridae</taxon>
        <taxon>Pentapetalae</taxon>
        <taxon>asterids</taxon>
        <taxon>lamiids</taxon>
        <taxon>Solanales</taxon>
        <taxon>Solanaceae</taxon>
        <taxon>Solanoideae</taxon>
        <taxon>Solaneae</taxon>
        <taxon>Solanum</taxon>
    </lineage>
</organism>
<name>A0AAF0V8K3_SOLVR</name>
<evidence type="ECO:0000259" key="1">
    <source>
        <dbReference type="Pfam" id="PF13952"/>
    </source>
</evidence>
<dbReference type="EMBL" id="CP133623">
    <property type="protein sequence ID" value="WMV58746.1"/>
    <property type="molecule type" value="Genomic_DNA"/>
</dbReference>
<dbReference type="PANTHER" id="PTHR48258:SF8">
    <property type="entry name" value="DUF4216 DOMAIN-CONTAINING PROTEIN"/>
    <property type="match status" value="1"/>
</dbReference>
<sequence length="197" mass="23793">MMDLARYSKQYIDGVESFLDFAYSYGDLQGEEIQFSCAKCCNFRWTRTNVVYDHLICYGFVKGYTRWINHEEWDIKLNVDDDMDYSRDDIDGLLNDQFRDVAQTEGVYDGPNEEAKKFYNLVEEIDIVELDYYSLFMVVLFKRDWYEVENDTYVYFNKRCSQEEPFVLGSQLHQCFYVKDPYDQDRHYVMKNIPRFV</sequence>
<proteinExistence type="predicted"/>
<dbReference type="InterPro" id="IPR029480">
    <property type="entry name" value="Transpos_assoc"/>
</dbReference>